<comment type="caution">
    <text evidence="1">The sequence shown here is derived from an EMBL/GenBank/DDBJ whole genome shotgun (WGS) entry which is preliminary data.</text>
</comment>
<organism evidence="1 2">
    <name type="scientific">Mobilisporobacter senegalensis</name>
    <dbReference type="NCBI Taxonomy" id="1329262"/>
    <lineage>
        <taxon>Bacteria</taxon>
        <taxon>Bacillati</taxon>
        <taxon>Bacillota</taxon>
        <taxon>Clostridia</taxon>
        <taxon>Lachnospirales</taxon>
        <taxon>Lachnospiraceae</taxon>
        <taxon>Mobilisporobacter</taxon>
    </lineage>
</organism>
<reference evidence="1 2" key="1">
    <citation type="submission" date="2018-11" db="EMBL/GenBank/DDBJ databases">
        <title>Genomic Encyclopedia of Type Strains, Phase IV (KMG-IV): sequencing the most valuable type-strain genomes for metagenomic binning, comparative biology and taxonomic classification.</title>
        <authorList>
            <person name="Goeker M."/>
        </authorList>
    </citation>
    <scope>NUCLEOTIDE SEQUENCE [LARGE SCALE GENOMIC DNA]</scope>
    <source>
        <strain evidence="1 2">DSM 26537</strain>
    </source>
</reference>
<dbReference type="EMBL" id="RJVG01000003">
    <property type="protein sequence ID" value="ROR29177.1"/>
    <property type="molecule type" value="Genomic_DNA"/>
</dbReference>
<keyword evidence="2" id="KW-1185">Reference proteome</keyword>
<proteinExistence type="predicted"/>
<accession>A0A3N1XW64</accession>
<protein>
    <submittedName>
        <fullName evidence="1">Uncharacterized protein</fullName>
    </submittedName>
</protein>
<gene>
    <name evidence="1" type="ORF">EDD66_103112</name>
</gene>
<dbReference type="AlphaFoldDB" id="A0A3N1XW64"/>
<evidence type="ECO:0000313" key="2">
    <source>
        <dbReference type="Proteomes" id="UP000273083"/>
    </source>
</evidence>
<dbReference type="Proteomes" id="UP000273083">
    <property type="component" value="Unassembled WGS sequence"/>
</dbReference>
<sequence length="105" mass="12035">MGNTSEDTIVIKTEDLEEQLIILKNSIEQIRPYNETYLKKIITDIENMNSDFISKIEKVLSNMTDTKAPALMNKLDTYVNYVETTVKTFHGTDTTIADVINKDEE</sequence>
<dbReference type="RefSeq" id="WP_123608634.1">
    <property type="nucleotide sequence ID" value="NZ_RJVG01000003.1"/>
</dbReference>
<name>A0A3N1XW64_9FIRM</name>
<evidence type="ECO:0000313" key="1">
    <source>
        <dbReference type="EMBL" id="ROR29177.1"/>
    </source>
</evidence>